<dbReference type="Gene3D" id="3.40.50.2020">
    <property type="match status" value="2"/>
</dbReference>
<reference evidence="12 13" key="1">
    <citation type="submission" date="2019-03" db="EMBL/GenBank/DDBJ databases">
        <title>Rhodosporidium diobovatum UCD-FST 08-225 genome sequencing, assembly, and annotation.</title>
        <authorList>
            <person name="Fakankun I.U."/>
            <person name="Fristensky B."/>
            <person name="Levin D.B."/>
        </authorList>
    </citation>
    <scope>NUCLEOTIDE SEQUENCE [LARGE SCALE GENOMIC DNA]</scope>
    <source>
        <strain evidence="12 13">UCD-FST 08-225</strain>
    </source>
</reference>
<dbReference type="InterPro" id="IPR000842">
    <property type="entry name" value="PRib_PP_synth_CS"/>
</dbReference>
<dbReference type="NCBIfam" id="NF002320">
    <property type="entry name" value="PRK01259.1"/>
    <property type="match status" value="1"/>
</dbReference>
<comment type="caution">
    <text evidence="12">The sequence shown here is derived from an EMBL/GenBank/DDBJ whole genome shotgun (WGS) entry which is preliminary data.</text>
</comment>
<keyword evidence="9" id="KW-0460">Magnesium</keyword>
<dbReference type="GO" id="GO:0000287">
    <property type="term" value="F:magnesium ion binding"/>
    <property type="evidence" value="ECO:0007669"/>
    <property type="project" value="InterPro"/>
</dbReference>
<sequence>MMHNGTSIKLLTGNSHPELAAMVAERLGIPLTPCTVKKFSDNETSVQIGASVREEDVFIIQTGFNPSPHPPSKPTPAPFNDPNDLLMELLILISACKTASAKRITAVIPCFPYARMDRKDKSRSPITAKLVANMLQIAGCDHVITMDLHASQIQGFFEVPVDNLWTEPSMVRWVKDNIADWSDAIIVSPDAGGAKRATTLADRLDCDFALINRNRSKGDGPDAEGKMELLVGDVKDKVAILIDDMADTGGTIKLATETLVEKGVKEVYALVSHGLLSGESMQELAKMPIVKVVVSNTINQVEHMKQAQGKLEVMDISPVLAESIRRTHNGESISLLFK</sequence>
<evidence type="ECO:0000256" key="3">
    <source>
        <dbReference type="ARBA" id="ARBA00022679"/>
    </source>
</evidence>
<organism evidence="12 13">
    <name type="scientific">Rhodotorula diobovata</name>
    <dbReference type="NCBI Taxonomy" id="5288"/>
    <lineage>
        <taxon>Eukaryota</taxon>
        <taxon>Fungi</taxon>
        <taxon>Dikarya</taxon>
        <taxon>Basidiomycota</taxon>
        <taxon>Pucciniomycotina</taxon>
        <taxon>Microbotryomycetes</taxon>
        <taxon>Sporidiobolales</taxon>
        <taxon>Sporidiobolaceae</taxon>
        <taxon>Rhodotorula</taxon>
    </lineage>
</organism>
<dbReference type="GO" id="GO:0016757">
    <property type="term" value="F:glycosyltransferase activity"/>
    <property type="evidence" value="ECO:0007669"/>
    <property type="project" value="UniProtKB-KW"/>
</dbReference>
<keyword evidence="8" id="KW-0067">ATP-binding</keyword>
<dbReference type="GO" id="GO:0016301">
    <property type="term" value="F:kinase activity"/>
    <property type="evidence" value="ECO:0007669"/>
    <property type="project" value="UniProtKB-KW"/>
</dbReference>
<dbReference type="InterPro" id="IPR000836">
    <property type="entry name" value="PRTase_dom"/>
</dbReference>
<proteinExistence type="inferred from homology"/>
<dbReference type="GO" id="GO:0002189">
    <property type="term" value="C:ribose phosphate diphosphokinase complex"/>
    <property type="evidence" value="ECO:0007669"/>
    <property type="project" value="TreeGrafter"/>
</dbReference>
<accession>A0A5C5FT68</accession>
<dbReference type="GO" id="GO:0009156">
    <property type="term" value="P:ribonucleoside monophosphate biosynthetic process"/>
    <property type="evidence" value="ECO:0007669"/>
    <property type="project" value="InterPro"/>
</dbReference>
<dbReference type="EC" id="2.7.6.1" evidence="2"/>
<dbReference type="PROSITE" id="PS00114">
    <property type="entry name" value="PRPP_SYNTHASE"/>
    <property type="match status" value="1"/>
</dbReference>
<dbReference type="Pfam" id="PF13793">
    <property type="entry name" value="Pribosyltran_N"/>
    <property type="match status" value="1"/>
</dbReference>
<dbReference type="GO" id="GO:0005737">
    <property type="term" value="C:cytoplasm"/>
    <property type="evidence" value="ECO:0007669"/>
    <property type="project" value="TreeGrafter"/>
</dbReference>
<dbReference type="EMBL" id="SOZI01000113">
    <property type="protein sequence ID" value="TNY18981.1"/>
    <property type="molecule type" value="Genomic_DNA"/>
</dbReference>
<dbReference type="GO" id="GO:0006015">
    <property type="term" value="P:5-phosphoribose 1-diphosphate biosynthetic process"/>
    <property type="evidence" value="ECO:0007669"/>
    <property type="project" value="TreeGrafter"/>
</dbReference>
<dbReference type="FunFam" id="3.40.50.2020:FF:000005">
    <property type="entry name" value="Ribose-phosphate pyrophosphokinase 1"/>
    <property type="match status" value="1"/>
</dbReference>
<evidence type="ECO:0000256" key="10">
    <source>
        <dbReference type="ARBA" id="ARBA00049535"/>
    </source>
</evidence>
<dbReference type="PANTHER" id="PTHR10210">
    <property type="entry name" value="RIBOSE-PHOSPHATE DIPHOSPHOKINASE FAMILY MEMBER"/>
    <property type="match status" value="1"/>
</dbReference>
<keyword evidence="4" id="KW-0479">Metal-binding</keyword>
<dbReference type="STRING" id="5288.A0A5C5FT68"/>
<dbReference type="InterPro" id="IPR029099">
    <property type="entry name" value="Pribosyltran_N"/>
</dbReference>
<keyword evidence="5" id="KW-0545">Nucleotide biosynthesis</keyword>
<dbReference type="FunFam" id="3.40.50.2020:FF:000007">
    <property type="entry name" value="Ribose-phosphate pyrophosphokinase"/>
    <property type="match status" value="1"/>
</dbReference>
<keyword evidence="13" id="KW-1185">Reference proteome</keyword>
<dbReference type="GO" id="GO:0004749">
    <property type="term" value="F:ribose phosphate diphosphokinase activity"/>
    <property type="evidence" value="ECO:0007669"/>
    <property type="project" value="UniProtKB-EC"/>
</dbReference>
<keyword evidence="7" id="KW-0418">Kinase</keyword>
<dbReference type="InterPro" id="IPR005946">
    <property type="entry name" value="Rib-P_diPkinase"/>
</dbReference>
<dbReference type="SUPFAM" id="SSF53271">
    <property type="entry name" value="PRTase-like"/>
    <property type="match status" value="1"/>
</dbReference>
<evidence type="ECO:0000256" key="9">
    <source>
        <dbReference type="ARBA" id="ARBA00022842"/>
    </source>
</evidence>
<evidence type="ECO:0000256" key="5">
    <source>
        <dbReference type="ARBA" id="ARBA00022727"/>
    </source>
</evidence>
<dbReference type="SMART" id="SM01400">
    <property type="entry name" value="Pribosyltran_N"/>
    <property type="match status" value="1"/>
</dbReference>
<evidence type="ECO:0000259" key="11">
    <source>
        <dbReference type="Pfam" id="PF13793"/>
    </source>
</evidence>
<feature type="domain" description="Ribose-phosphate pyrophosphokinase N-terminal" evidence="11">
    <location>
        <begin position="8"/>
        <end position="139"/>
    </location>
</feature>
<evidence type="ECO:0000256" key="7">
    <source>
        <dbReference type="ARBA" id="ARBA00022777"/>
    </source>
</evidence>
<dbReference type="OrthoDB" id="413572at2759"/>
<evidence type="ECO:0000256" key="2">
    <source>
        <dbReference type="ARBA" id="ARBA00013247"/>
    </source>
</evidence>
<dbReference type="CDD" id="cd06223">
    <property type="entry name" value="PRTases_typeI"/>
    <property type="match status" value="1"/>
</dbReference>
<comment type="similarity">
    <text evidence="1">Belongs to the ribose-phosphate pyrophosphokinase family.</text>
</comment>
<evidence type="ECO:0000256" key="6">
    <source>
        <dbReference type="ARBA" id="ARBA00022741"/>
    </source>
</evidence>
<dbReference type="Proteomes" id="UP000311382">
    <property type="component" value="Unassembled WGS sequence"/>
</dbReference>
<dbReference type="PANTHER" id="PTHR10210:SF46">
    <property type="entry name" value="RIBOSE-PHOSPHATE DIPHOSPHOKINASE"/>
    <property type="match status" value="1"/>
</dbReference>
<comment type="catalytic activity">
    <reaction evidence="10">
        <text>D-ribose 5-phosphate + ATP = 5-phospho-alpha-D-ribose 1-diphosphate + AMP + H(+)</text>
        <dbReference type="Rhea" id="RHEA:15609"/>
        <dbReference type="ChEBI" id="CHEBI:15378"/>
        <dbReference type="ChEBI" id="CHEBI:30616"/>
        <dbReference type="ChEBI" id="CHEBI:58017"/>
        <dbReference type="ChEBI" id="CHEBI:78346"/>
        <dbReference type="ChEBI" id="CHEBI:456215"/>
        <dbReference type="EC" id="2.7.6.1"/>
    </reaction>
</comment>
<keyword evidence="12" id="KW-0328">Glycosyltransferase</keyword>
<evidence type="ECO:0000313" key="12">
    <source>
        <dbReference type="EMBL" id="TNY18981.1"/>
    </source>
</evidence>
<dbReference type="InterPro" id="IPR029057">
    <property type="entry name" value="PRTase-like"/>
</dbReference>
<dbReference type="NCBIfam" id="TIGR01251">
    <property type="entry name" value="ribP_PPkin"/>
    <property type="match status" value="1"/>
</dbReference>
<dbReference type="Pfam" id="PF14572">
    <property type="entry name" value="Pribosyl_synth"/>
    <property type="match status" value="1"/>
</dbReference>
<dbReference type="GO" id="GO:0006164">
    <property type="term" value="P:purine nucleotide biosynthetic process"/>
    <property type="evidence" value="ECO:0007669"/>
    <property type="project" value="TreeGrafter"/>
</dbReference>
<evidence type="ECO:0000313" key="13">
    <source>
        <dbReference type="Proteomes" id="UP000311382"/>
    </source>
</evidence>
<name>A0A5C5FT68_9BASI</name>
<evidence type="ECO:0000256" key="8">
    <source>
        <dbReference type="ARBA" id="ARBA00022840"/>
    </source>
</evidence>
<protein>
    <recommendedName>
        <fullName evidence="2">ribose-phosphate diphosphokinase</fullName>
        <ecNumber evidence="2">2.7.6.1</ecNumber>
    </recommendedName>
</protein>
<dbReference type="AlphaFoldDB" id="A0A5C5FT68"/>
<keyword evidence="6" id="KW-0547">Nucleotide-binding</keyword>
<dbReference type="GO" id="GO:0005524">
    <property type="term" value="F:ATP binding"/>
    <property type="evidence" value="ECO:0007669"/>
    <property type="project" value="UniProtKB-KW"/>
</dbReference>
<keyword evidence="3 12" id="KW-0808">Transferase</keyword>
<evidence type="ECO:0000256" key="1">
    <source>
        <dbReference type="ARBA" id="ARBA00006478"/>
    </source>
</evidence>
<gene>
    <name evidence="12" type="ORF">DMC30DRAFT_379642</name>
</gene>
<evidence type="ECO:0000256" key="4">
    <source>
        <dbReference type="ARBA" id="ARBA00022723"/>
    </source>
</evidence>